<gene>
    <name evidence="10" type="primary">Zc3hc1</name>
    <name evidence="10" type="ORF">UPUEPO_R06775</name>
</gene>
<name>A0A7K6B737_UPUEP</name>
<keyword evidence="2" id="KW-0479">Metal-binding</keyword>
<keyword evidence="11" id="KW-1185">Reference proteome</keyword>
<dbReference type="PANTHER" id="PTHR15835:SF6">
    <property type="entry name" value="ZINC FINGER C3HC-TYPE PROTEIN 1"/>
    <property type="match status" value="1"/>
</dbReference>
<evidence type="ECO:0000256" key="2">
    <source>
        <dbReference type="ARBA" id="ARBA00022723"/>
    </source>
</evidence>
<reference evidence="10 11" key="1">
    <citation type="submission" date="2019-09" db="EMBL/GenBank/DDBJ databases">
        <title>Bird 10,000 Genomes (B10K) Project - Family phase.</title>
        <authorList>
            <person name="Zhang G."/>
        </authorList>
    </citation>
    <scope>NUCLEOTIDE SEQUENCE [LARGE SCALE GENOMIC DNA]</scope>
    <source>
        <strain evidence="10">B10K-DU-012-37</strain>
    </source>
</reference>
<organism evidence="10 11">
    <name type="scientific">Upupa epops</name>
    <name type="common">Eurasian hoopoe</name>
    <dbReference type="NCBI Taxonomy" id="57439"/>
    <lineage>
        <taxon>Eukaryota</taxon>
        <taxon>Metazoa</taxon>
        <taxon>Chordata</taxon>
        <taxon>Craniata</taxon>
        <taxon>Vertebrata</taxon>
        <taxon>Euteleostomi</taxon>
        <taxon>Archelosauria</taxon>
        <taxon>Archosauria</taxon>
        <taxon>Dinosauria</taxon>
        <taxon>Saurischia</taxon>
        <taxon>Theropoda</taxon>
        <taxon>Coelurosauria</taxon>
        <taxon>Aves</taxon>
        <taxon>Neognathae</taxon>
        <taxon>Neoaves</taxon>
        <taxon>Telluraves</taxon>
        <taxon>Coraciimorphae</taxon>
        <taxon>Bucerotiformes</taxon>
        <taxon>Upupidae</taxon>
        <taxon>Upupa</taxon>
    </lineage>
</organism>
<dbReference type="Pfam" id="PF07967">
    <property type="entry name" value="zf-C3HC"/>
    <property type="match status" value="1"/>
</dbReference>
<evidence type="ECO:0000313" key="10">
    <source>
        <dbReference type="EMBL" id="NWU98092.1"/>
    </source>
</evidence>
<evidence type="ECO:0000256" key="7">
    <source>
        <dbReference type="SAM" id="MobiDB-lite"/>
    </source>
</evidence>
<dbReference type="InterPro" id="IPR012935">
    <property type="entry name" value="NuBaID_N"/>
</dbReference>
<evidence type="ECO:0000256" key="6">
    <source>
        <dbReference type="ARBA" id="ARBA00044931"/>
    </source>
</evidence>
<keyword evidence="4" id="KW-0862">Zinc</keyword>
<feature type="region of interest" description="Disordered" evidence="7">
    <location>
        <begin position="1"/>
        <end position="59"/>
    </location>
</feature>
<evidence type="ECO:0000256" key="3">
    <source>
        <dbReference type="ARBA" id="ARBA00022771"/>
    </source>
</evidence>
<dbReference type="EMBL" id="VZRI01010196">
    <property type="protein sequence ID" value="NWU98092.1"/>
    <property type="molecule type" value="Genomic_DNA"/>
</dbReference>
<keyword evidence="3" id="KW-0863">Zinc-finger</keyword>
<dbReference type="PANTHER" id="PTHR15835">
    <property type="entry name" value="NUCLEAR-INTERACTING PARTNER OF ALK"/>
    <property type="match status" value="1"/>
</dbReference>
<evidence type="ECO:0000256" key="4">
    <source>
        <dbReference type="ARBA" id="ARBA00022833"/>
    </source>
</evidence>
<evidence type="ECO:0000256" key="1">
    <source>
        <dbReference type="ARBA" id="ARBA00004123"/>
    </source>
</evidence>
<accession>A0A7K6B737</accession>
<dbReference type="GO" id="GO:0008270">
    <property type="term" value="F:zinc ion binding"/>
    <property type="evidence" value="ECO:0007669"/>
    <property type="project" value="UniProtKB-KW"/>
</dbReference>
<comment type="function">
    <text evidence="6">Required for proper positioning of a substantial amount of TPR at the nuclear basket (NB) through interaction with TPR.</text>
</comment>
<dbReference type="Proteomes" id="UP000544127">
    <property type="component" value="Unassembled WGS sequence"/>
</dbReference>
<feature type="domain" description="C3HC-type" evidence="8">
    <location>
        <begin position="72"/>
        <end position="207"/>
    </location>
</feature>
<comment type="caution">
    <text evidence="10">The sequence shown here is derived from an EMBL/GenBank/DDBJ whole genome shotgun (WGS) entry which is preliminary data.</text>
</comment>
<evidence type="ECO:0000256" key="5">
    <source>
        <dbReference type="ARBA" id="ARBA00023242"/>
    </source>
</evidence>
<feature type="domain" description="NuBaID C-terminal" evidence="9">
    <location>
        <begin position="257"/>
        <end position="472"/>
    </location>
</feature>
<evidence type="ECO:0000259" key="8">
    <source>
        <dbReference type="Pfam" id="PF07967"/>
    </source>
</evidence>
<evidence type="ECO:0000259" key="9">
    <source>
        <dbReference type="Pfam" id="PF08600"/>
    </source>
</evidence>
<feature type="non-terminal residue" evidence="10">
    <location>
        <position position="504"/>
    </location>
</feature>
<dbReference type="InterPro" id="IPR013909">
    <property type="entry name" value="NuBaID_C"/>
</dbReference>
<comment type="subcellular location">
    <subcellularLocation>
        <location evidence="1">Nucleus</location>
    </subcellularLocation>
</comment>
<evidence type="ECO:0000313" key="11">
    <source>
        <dbReference type="Proteomes" id="UP000544127"/>
    </source>
</evidence>
<feature type="compositionally biased region" description="Low complexity" evidence="7">
    <location>
        <begin position="1"/>
        <end position="22"/>
    </location>
</feature>
<sequence>MAAPSAGAVAATAGPVGVRARAPAVTPQQIRDLIDGGIAPEGAGSDGKEMSNQSQSANGSSQLDAFSLESASKEAYFSRVETFTISFPALERPHPLKWAGKPHQLSPLVCAKYGWTNVECDMLKCSSCQAFLCVSLQLTFDVSKYKERCEELQKALCTAHEKFCFWPDSPCPDRFAMLLVDEPRALLQDFLDRFQSLCQLELQLPSLRAEDMKNMSLVEEKVTSLLQLIGEELESKTEGEKPRVKFATEILPMHVPASILALCGWTCSPPSGSVHLSVITCSRCMRKVGLWSFHQLESTGLEVDSCSPSNVSPASAERLLLVPSSPRRMLTRSQDTLLPGSEQPEKSPSPATSRQRGWDSPVPMDRCDVEVSSPTLRNRPVTRSMGSGDSVEVPSSPLRRAKRARLCSSSCLDTSSRSFFDPSSQHRDWCPWVNAVEGGEALADPVTQAEKEPAKAEPGWRVVLDMLLATRKCDKVPEMEPVSLSVKSCKVFRIFRQWETLNSS</sequence>
<protein>
    <submittedName>
        <fullName evidence="10">NIPA protein</fullName>
    </submittedName>
</protein>
<dbReference type="AlphaFoldDB" id="A0A7K6B737"/>
<dbReference type="Pfam" id="PF08600">
    <property type="entry name" value="NuBaID_C"/>
    <property type="match status" value="1"/>
</dbReference>
<dbReference type="OrthoDB" id="614844at2759"/>
<proteinExistence type="predicted"/>
<feature type="region of interest" description="Disordered" evidence="7">
    <location>
        <begin position="334"/>
        <end position="397"/>
    </location>
</feature>
<feature type="non-terminal residue" evidence="10">
    <location>
        <position position="1"/>
    </location>
</feature>
<keyword evidence="5" id="KW-0539">Nucleus</keyword>
<dbReference type="GO" id="GO:0005634">
    <property type="term" value="C:nucleus"/>
    <property type="evidence" value="ECO:0007669"/>
    <property type="project" value="UniProtKB-SubCell"/>
</dbReference>